<accession>A0AAW2K587</accession>
<dbReference type="AlphaFoldDB" id="A0AAW2K587"/>
<dbReference type="PANTHER" id="PTHR10775:SF185">
    <property type="entry name" value="OS08G0208400 PROTEIN"/>
    <property type="match status" value="1"/>
</dbReference>
<gene>
    <name evidence="1" type="ORF">Sradi_6470400</name>
</gene>
<dbReference type="InterPro" id="IPR004242">
    <property type="entry name" value="Transposase_21"/>
</dbReference>
<protein>
    <submittedName>
        <fullName evidence="1">Uncharacterized protein</fullName>
    </submittedName>
</protein>
<dbReference type="PANTHER" id="PTHR10775">
    <property type="entry name" value="OS08G0208400 PROTEIN"/>
    <property type="match status" value="1"/>
</dbReference>
<dbReference type="Pfam" id="PF02992">
    <property type="entry name" value="Transposase_21"/>
    <property type="match status" value="1"/>
</dbReference>
<dbReference type="EMBL" id="JACGWJ010000030">
    <property type="protein sequence ID" value="KAL0301936.1"/>
    <property type="molecule type" value="Genomic_DNA"/>
</dbReference>
<comment type="caution">
    <text evidence="1">The sequence shown here is derived from an EMBL/GenBank/DDBJ whole genome shotgun (WGS) entry which is preliminary data.</text>
</comment>
<sequence length="172" mass="19947">MKKLVKNLGLPIEKIDTCKNGCMLYSKDDVDLEYCKFYGGARATAENMTWHATHQTKEGSMCHPSDAEAWKHFDRMYPELAEEPLNVQLGLCTYDFASHDQYGGTYSCWRLSLHRIIFSLLWHVGVRTYDQVTDRAFMMWAAFIWIVNDPTRLWNGVWVEYCGGYGMSDLYG</sequence>
<reference evidence="1" key="2">
    <citation type="journal article" date="2024" name="Plant">
        <title>Genomic evolution and insights into agronomic trait innovations of Sesamum species.</title>
        <authorList>
            <person name="Miao H."/>
            <person name="Wang L."/>
            <person name="Qu L."/>
            <person name="Liu H."/>
            <person name="Sun Y."/>
            <person name="Le M."/>
            <person name="Wang Q."/>
            <person name="Wei S."/>
            <person name="Zheng Y."/>
            <person name="Lin W."/>
            <person name="Duan Y."/>
            <person name="Cao H."/>
            <person name="Xiong S."/>
            <person name="Wang X."/>
            <person name="Wei L."/>
            <person name="Li C."/>
            <person name="Ma Q."/>
            <person name="Ju M."/>
            <person name="Zhao R."/>
            <person name="Li G."/>
            <person name="Mu C."/>
            <person name="Tian Q."/>
            <person name="Mei H."/>
            <person name="Zhang T."/>
            <person name="Gao T."/>
            <person name="Zhang H."/>
        </authorList>
    </citation>
    <scope>NUCLEOTIDE SEQUENCE</scope>
    <source>
        <strain evidence="1">G02</strain>
    </source>
</reference>
<evidence type="ECO:0000313" key="1">
    <source>
        <dbReference type="EMBL" id="KAL0301936.1"/>
    </source>
</evidence>
<name>A0AAW2K587_SESRA</name>
<reference evidence="1" key="1">
    <citation type="submission" date="2020-06" db="EMBL/GenBank/DDBJ databases">
        <authorList>
            <person name="Li T."/>
            <person name="Hu X."/>
            <person name="Zhang T."/>
            <person name="Song X."/>
            <person name="Zhang H."/>
            <person name="Dai N."/>
            <person name="Sheng W."/>
            <person name="Hou X."/>
            <person name="Wei L."/>
        </authorList>
    </citation>
    <scope>NUCLEOTIDE SEQUENCE</scope>
    <source>
        <strain evidence="1">G02</strain>
        <tissue evidence="1">Leaf</tissue>
    </source>
</reference>
<organism evidence="1">
    <name type="scientific">Sesamum radiatum</name>
    <name type="common">Black benniseed</name>
    <dbReference type="NCBI Taxonomy" id="300843"/>
    <lineage>
        <taxon>Eukaryota</taxon>
        <taxon>Viridiplantae</taxon>
        <taxon>Streptophyta</taxon>
        <taxon>Embryophyta</taxon>
        <taxon>Tracheophyta</taxon>
        <taxon>Spermatophyta</taxon>
        <taxon>Magnoliopsida</taxon>
        <taxon>eudicotyledons</taxon>
        <taxon>Gunneridae</taxon>
        <taxon>Pentapetalae</taxon>
        <taxon>asterids</taxon>
        <taxon>lamiids</taxon>
        <taxon>Lamiales</taxon>
        <taxon>Pedaliaceae</taxon>
        <taxon>Sesamum</taxon>
    </lineage>
</organism>
<proteinExistence type="predicted"/>